<gene>
    <name evidence="9" type="ORF">HMPREF9623_02034</name>
</gene>
<evidence type="ECO:0000256" key="7">
    <source>
        <dbReference type="SAM" id="Phobius"/>
    </source>
</evidence>
<dbReference type="SUPFAM" id="SSF144091">
    <property type="entry name" value="Rhomboid-like"/>
    <property type="match status" value="1"/>
</dbReference>
<dbReference type="Pfam" id="PF01694">
    <property type="entry name" value="Rhomboid"/>
    <property type="match status" value="1"/>
</dbReference>
<feature type="transmembrane region" description="Helical" evidence="7">
    <location>
        <begin position="56"/>
        <end position="81"/>
    </location>
</feature>
<dbReference type="PANTHER" id="PTHR43731">
    <property type="entry name" value="RHOMBOID PROTEASE"/>
    <property type="match status" value="1"/>
</dbReference>
<evidence type="ECO:0000313" key="10">
    <source>
        <dbReference type="Proteomes" id="UP000018466"/>
    </source>
</evidence>
<keyword evidence="4" id="KW-0378">Hydrolase</keyword>
<dbReference type="Proteomes" id="UP000018466">
    <property type="component" value="Unassembled WGS sequence"/>
</dbReference>
<dbReference type="PANTHER" id="PTHR43731:SF14">
    <property type="entry name" value="PRESENILIN-ASSOCIATED RHOMBOID-LIKE PROTEIN, MITOCHONDRIAL"/>
    <property type="match status" value="1"/>
</dbReference>
<dbReference type="AlphaFoldDB" id="A0AA36Y3E6"/>
<dbReference type="InterPro" id="IPR035952">
    <property type="entry name" value="Rhomboid-like_sf"/>
</dbReference>
<accession>A0AA36Y3E6</accession>
<evidence type="ECO:0000256" key="1">
    <source>
        <dbReference type="ARBA" id="ARBA00004141"/>
    </source>
</evidence>
<protein>
    <recommendedName>
        <fullName evidence="8">Peptidase S54 rhomboid domain-containing protein</fullName>
    </recommendedName>
</protein>
<feature type="transmembrane region" description="Helical" evidence="7">
    <location>
        <begin position="176"/>
        <end position="193"/>
    </location>
</feature>
<keyword evidence="6 7" id="KW-0472">Membrane</keyword>
<evidence type="ECO:0000256" key="6">
    <source>
        <dbReference type="ARBA" id="ARBA00023136"/>
    </source>
</evidence>
<feature type="transmembrane region" description="Helical" evidence="7">
    <location>
        <begin position="121"/>
        <end position="141"/>
    </location>
</feature>
<feature type="transmembrane region" description="Helical" evidence="7">
    <location>
        <begin position="93"/>
        <end position="115"/>
    </location>
</feature>
<evidence type="ECO:0000259" key="8">
    <source>
        <dbReference type="Pfam" id="PF01694"/>
    </source>
</evidence>
<feature type="transmembrane region" description="Helical" evidence="7">
    <location>
        <begin position="153"/>
        <end position="170"/>
    </location>
</feature>
<dbReference type="GeneID" id="86941748"/>
<dbReference type="Gene3D" id="1.20.1540.10">
    <property type="entry name" value="Rhomboid-like"/>
    <property type="match status" value="1"/>
</dbReference>
<evidence type="ECO:0000256" key="3">
    <source>
        <dbReference type="ARBA" id="ARBA00022692"/>
    </source>
</evidence>
<keyword evidence="5 7" id="KW-1133">Transmembrane helix</keyword>
<evidence type="ECO:0000256" key="5">
    <source>
        <dbReference type="ARBA" id="ARBA00022989"/>
    </source>
</evidence>
<dbReference type="RefSeq" id="WP_009533840.1">
    <property type="nucleotide sequence ID" value="NZ_JH590865.1"/>
</dbReference>
<keyword evidence="3 7" id="KW-0812">Transmembrane</keyword>
<proteinExistence type="inferred from homology"/>
<feature type="transmembrane region" description="Helical" evidence="7">
    <location>
        <begin position="12"/>
        <end position="29"/>
    </location>
</feature>
<evidence type="ECO:0000313" key="9">
    <source>
        <dbReference type="EMBL" id="EHO15713.1"/>
    </source>
</evidence>
<name>A0AA36Y3E6_9FIRM</name>
<comment type="similarity">
    <text evidence="2">Belongs to the peptidase S54 family.</text>
</comment>
<feature type="domain" description="Peptidase S54 rhomboid" evidence="8">
    <location>
        <begin position="54"/>
        <end position="194"/>
    </location>
</feature>
<comment type="caution">
    <text evidence="9">The sequence shown here is derived from an EMBL/GenBank/DDBJ whole genome shotgun (WGS) entry which is preliminary data.</text>
</comment>
<comment type="subcellular location">
    <subcellularLocation>
        <location evidence="1">Membrane</location>
        <topology evidence="1">Multi-pass membrane protein</topology>
    </subcellularLocation>
</comment>
<dbReference type="InterPro" id="IPR022764">
    <property type="entry name" value="Peptidase_S54_rhomboid_dom"/>
</dbReference>
<organism evidence="9 10">
    <name type="scientific">Stomatobaculum longum</name>
    <dbReference type="NCBI Taxonomy" id="796942"/>
    <lineage>
        <taxon>Bacteria</taxon>
        <taxon>Bacillati</taxon>
        <taxon>Bacillota</taxon>
        <taxon>Clostridia</taxon>
        <taxon>Lachnospirales</taxon>
        <taxon>Lachnospiraceae</taxon>
        <taxon>Stomatobaculum</taxon>
    </lineage>
</organism>
<evidence type="ECO:0000256" key="4">
    <source>
        <dbReference type="ARBA" id="ARBA00022801"/>
    </source>
</evidence>
<dbReference type="EMBL" id="AGEL01000015">
    <property type="protein sequence ID" value="EHO15713.1"/>
    <property type="molecule type" value="Genomic_DNA"/>
</dbReference>
<sequence>MELYRRSRNAPVTNWMILINVLVFLYTALRGGMSDNDILLRYGASYTPYIFENHEYWRLLTAAFLHFGIRHLGNNMLVLFVTGDSLEHALGHVKYLIFYLFSAVGASAASLAVEVAMGQKVLSAGASGAVFAVLGGLIWVLIRNSGRFEEFRIRNLLFFSGMMLLSGFFTEGVDNAAHAGGLLVGFLLAVVLYRRPAVTLFSTDMT</sequence>
<dbReference type="GO" id="GO:0004252">
    <property type="term" value="F:serine-type endopeptidase activity"/>
    <property type="evidence" value="ECO:0007669"/>
    <property type="project" value="InterPro"/>
</dbReference>
<dbReference type="GO" id="GO:0016020">
    <property type="term" value="C:membrane"/>
    <property type="evidence" value="ECO:0007669"/>
    <property type="project" value="UniProtKB-SubCell"/>
</dbReference>
<keyword evidence="10" id="KW-1185">Reference proteome</keyword>
<evidence type="ECO:0000256" key="2">
    <source>
        <dbReference type="ARBA" id="ARBA00009045"/>
    </source>
</evidence>
<reference evidence="9 10" key="1">
    <citation type="submission" date="2011-10" db="EMBL/GenBank/DDBJ databases">
        <title>The Genome Sequence of Lachnospiraceae bacterium ACC2.</title>
        <authorList>
            <consortium name="The Broad Institute Genome Sequencing Platform"/>
            <person name="Earl A."/>
            <person name="Ward D."/>
            <person name="Feldgarden M."/>
            <person name="Gevers D."/>
            <person name="Sizova M."/>
            <person name="Hazen A."/>
            <person name="Epstein S."/>
            <person name="Young S.K."/>
            <person name="Zeng Q."/>
            <person name="Gargeya S."/>
            <person name="Fitzgerald M."/>
            <person name="Haas B."/>
            <person name="Abouelleil A."/>
            <person name="Alvarado L."/>
            <person name="Arachchi H.M."/>
            <person name="Berlin A."/>
            <person name="Brown A."/>
            <person name="Chapman S.B."/>
            <person name="Chen Z."/>
            <person name="Dunbar C."/>
            <person name="Freedman E."/>
            <person name="Gearin G."/>
            <person name="Goldberg J."/>
            <person name="Griggs A."/>
            <person name="Gujja S."/>
            <person name="Heiman D."/>
            <person name="Howarth C."/>
            <person name="Larson L."/>
            <person name="Lui A."/>
            <person name="MacDonald P.J.P."/>
            <person name="Montmayeur A."/>
            <person name="Murphy C."/>
            <person name="Neiman D."/>
            <person name="Pearson M."/>
            <person name="Priest M."/>
            <person name="Roberts A."/>
            <person name="Saif S."/>
            <person name="Shea T."/>
            <person name="Shenoy N."/>
            <person name="Sisk P."/>
            <person name="Stolte C."/>
            <person name="Sykes S."/>
            <person name="Wortman J."/>
            <person name="Nusbaum C."/>
            <person name="Birren B."/>
        </authorList>
    </citation>
    <scope>NUCLEOTIDE SEQUENCE [LARGE SCALE GENOMIC DNA]</scope>
    <source>
        <strain evidence="9 10">ACC2</strain>
    </source>
</reference>
<dbReference type="InterPro" id="IPR050925">
    <property type="entry name" value="Rhomboid_protease_S54"/>
</dbReference>